<dbReference type="InterPro" id="IPR050595">
    <property type="entry name" value="Bact_response_regulator"/>
</dbReference>
<name>A0A090ADY8_9GAMM</name>
<sequence length="141" mass="16102">MDEIERQYSLLIVDDETEIGNTYRDYFVKRGFQVEIAGDGQEGLEKLRTGEFDVAIVDLLMPKMKGLDMIRQARKEGISTDMIILTAHGERDEAVESINLTVNGWFDKAGIQMETLLKKVRELCQVIPLDEIRRILSAIPE</sequence>
<dbReference type="GO" id="GO:0000160">
    <property type="term" value="P:phosphorelay signal transduction system"/>
    <property type="evidence" value="ECO:0007669"/>
    <property type="project" value="InterPro"/>
</dbReference>
<dbReference type="PANTHER" id="PTHR44591:SF3">
    <property type="entry name" value="RESPONSE REGULATORY DOMAIN-CONTAINING PROTEIN"/>
    <property type="match status" value="1"/>
</dbReference>
<dbReference type="SMART" id="SM00448">
    <property type="entry name" value="REC"/>
    <property type="match status" value="1"/>
</dbReference>
<dbReference type="PROSITE" id="PS50110">
    <property type="entry name" value="RESPONSE_REGULATORY"/>
    <property type="match status" value="1"/>
</dbReference>
<evidence type="ECO:0000259" key="3">
    <source>
        <dbReference type="PROSITE" id="PS50110"/>
    </source>
</evidence>
<dbReference type="OrthoDB" id="9802186at2"/>
<dbReference type="SUPFAM" id="SSF52172">
    <property type="entry name" value="CheY-like"/>
    <property type="match status" value="1"/>
</dbReference>
<dbReference type="HOGENOM" id="CLU_000445_69_8_6"/>
<dbReference type="Pfam" id="PF00072">
    <property type="entry name" value="Response_reg"/>
    <property type="match status" value="1"/>
</dbReference>
<keyword evidence="1 2" id="KW-0597">Phosphoprotein</keyword>
<reference evidence="4 5" key="1">
    <citation type="journal article" date="2014" name="ISME J.">
        <title>Ecophysiology of Thioploca ingrica as revealed by the complete genome sequence supplemented with proteomic evidence.</title>
        <authorList>
            <person name="Kojima H."/>
            <person name="Ogura Y."/>
            <person name="Yamamoto N."/>
            <person name="Togashi T."/>
            <person name="Mori H."/>
            <person name="Watanabe T."/>
            <person name="Nemoto F."/>
            <person name="Kurokawa K."/>
            <person name="Hayashi T."/>
            <person name="Fukui M."/>
        </authorList>
    </citation>
    <scope>NUCLEOTIDE SEQUENCE [LARGE SCALE GENOMIC DNA]</scope>
</reference>
<keyword evidence="5" id="KW-1185">Reference proteome</keyword>
<dbReference type="EMBL" id="AP014633">
    <property type="protein sequence ID" value="BAP55099.1"/>
    <property type="molecule type" value="Genomic_DNA"/>
</dbReference>
<feature type="domain" description="Response regulatory" evidence="3">
    <location>
        <begin position="9"/>
        <end position="123"/>
    </location>
</feature>
<evidence type="ECO:0000313" key="5">
    <source>
        <dbReference type="Proteomes" id="UP000031623"/>
    </source>
</evidence>
<accession>A0A090ADY8</accession>
<protein>
    <submittedName>
        <fullName evidence="4">Two-component response regulator</fullName>
    </submittedName>
</protein>
<dbReference type="InterPro" id="IPR001789">
    <property type="entry name" value="Sig_transdc_resp-reg_receiver"/>
</dbReference>
<dbReference type="CDD" id="cd00156">
    <property type="entry name" value="REC"/>
    <property type="match status" value="1"/>
</dbReference>
<feature type="modified residue" description="4-aspartylphosphate" evidence="2">
    <location>
        <position position="58"/>
    </location>
</feature>
<dbReference type="KEGG" id="tig:THII_0802"/>
<dbReference type="PANTHER" id="PTHR44591">
    <property type="entry name" value="STRESS RESPONSE REGULATOR PROTEIN 1"/>
    <property type="match status" value="1"/>
</dbReference>
<dbReference type="Gene3D" id="3.40.50.2300">
    <property type="match status" value="1"/>
</dbReference>
<gene>
    <name evidence="4" type="ORF">THII_0802</name>
</gene>
<evidence type="ECO:0000256" key="1">
    <source>
        <dbReference type="ARBA" id="ARBA00022553"/>
    </source>
</evidence>
<organism evidence="4 5">
    <name type="scientific">Thioploca ingrica</name>
    <dbReference type="NCBI Taxonomy" id="40754"/>
    <lineage>
        <taxon>Bacteria</taxon>
        <taxon>Pseudomonadati</taxon>
        <taxon>Pseudomonadota</taxon>
        <taxon>Gammaproteobacteria</taxon>
        <taxon>Thiotrichales</taxon>
        <taxon>Thiotrichaceae</taxon>
        <taxon>Thioploca</taxon>
    </lineage>
</organism>
<dbReference type="STRING" id="40754.THII_0802"/>
<evidence type="ECO:0000313" key="4">
    <source>
        <dbReference type="EMBL" id="BAP55099.1"/>
    </source>
</evidence>
<proteinExistence type="predicted"/>
<dbReference type="Proteomes" id="UP000031623">
    <property type="component" value="Chromosome"/>
</dbReference>
<dbReference type="AlphaFoldDB" id="A0A090ADY8"/>
<dbReference type="InterPro" id="IPR011006">
    <property type="entry name" value="CheY-like_superfamily"/>
</dbReference>
<evidence type="ECO:0000256" key="2">
    <source>
        <dbReference type="PROSITE-ProRule" id="PRU00169"/>
    </source>
</evidence>